<dbReference type="Proteomes" id="UP001152795">
    <property type="component" value="Unassembled WGS sequence"/>
</dbReference>
<dbReference type="EMBL" id="CACRXK020027405">
    <property type="protein sequence ID" value="CAB4040883.1"/>
    <property type="molecule type" value="Genomic_DNA"/>
</dbReference>
<gene>
    <name evidence="1" type="ORF">PACLA_8A061155</name>
</gene>
<dbReference type="SUPFAM" id="SSF56496">
    <property type="entry name" value="Fibrinogen C-terminal domain-like"/>
    <property type="match status" value="1"/>
</dbReference>
<evidence type="ECO:0000313" key="2">
    <source>
        <dbReference type="Proteomes" id="UP001152795"/>
    </source>
</evidence>
<evidence type="ECO:0000313" key="1">
    <source>
        <dbReference type="EMBL" id="CAB4040883.1"/>
    </source>
</evidence>
<dbReference type="Pfam" id="PF00147">
    <property type="entry name" value="Fibrinogen_C"/>
    <property type="match status" value="1"/>
</dbReference>
<sequence length="234" mass="26265">MNPHIQSSVKYYFRKALPCFCNCNVKSASNIDYSSTCSMLKSDEPETPSGYYMIQPKENEAPFTVFCDMTDKNGTGVTVVSHDSEESTHVNGYEDKGKYKKSITYNSLTMEQIVNVINASGYCEQFIKWYCKNAGLYLQSSAGPDSWWVSRQGYKMIYWGGATQGSKKCACGMTDSCLDKARPCNCDGGSSQWVEDSGFLVDKEYLPVSELRFGDTGHYTEEGYHTLGKLLCWD</sequence>
<dbReference type="NCBIfam" id="NF040941">
    <property type="entry name" value="GGGWT_bact"/>
    <property type="match status" value="1"/>
</dbReference>
<dbReference type="InterPro" id="IPR036056">
    <property type="entry name" value="Fibrinogen-like_C"/>
</dbReference>
<dbReference type="InterPro" id="IPR002181">
    <property type="entry name" value="Fibrinogen_a/b/g_C_dom"/>
</dbReference>
<accession>A0A6S7LQQ2</accession>
<dbReference type="Gene3D" id="2.60.120.1000">
    <property type="match status" value="1"/>
</dbReference>
<proteinExistence type="predicted"/>
<organism evidence="1 2">
    <name type="scientific">Paramuricea clavata</name>
    <name type="common">Red gorgonian</name>
    <name type="synonym">Violescent sea-whip</name>
    <dbReference type="NCBI Taxonomy" id="317549"/>
    <lineage>
        <taxon>Eukaryota</taxon>
        <taxon>Metazoa</taxon>
        <taxon>Cnidaria</taxon>
        <taxon>Anthozoa</taxon>
        <taxon>Octocorallia</taxon>
        <taxon>Malacalcyonacea</taxon>
        <taxon>Plexauridae</taxon>
        <taxon>Paramuricea</taxon>
    </lineage>
</organism>
<reference evidence="1" key="1">
    <citation type="submission" date="2020-04" db="EMBL/GenBank/DDBJ databases">
        <authorList>
            <person name="Alioto T."/>
            <person name="Alioto T."/>
            <person name="Gomez Garrido J."/>
        </authorList>
    </citation>
    <scope>NUCLEOTIDE SEQUENCE</scope>
    <source>
        <strain evidence="1">A484AB</strain>
    </source>
</reference>
<dbReference type="OrthoDB" id="26719at2759"/>
<protein>
    <submittedName>
        <fullName evidence="1">Uncharacterized protein</fullName>
    </submittedName>
</protein>
<comment type="caution">
    <text evidence="1">The sequence shown here is derived from an EMBL/GenBank/DDBJ whole genome shotgun (WGS) entry which is preliminary data.</text>
</comment>
<dbReference type="AlphaFoldDB" id="A0A6S7LQQ2"/>
<name>A0A6S7LQQ2_PARCT</name>
<keyword evidence="2" id="KW-1185">Reference proteome</keyword>